<protein>
    <submittedName>
        <fullName evidence="1">DUF4388 domain-containing protein</fullName>
    </submittedName>
</protein>
<reference evidence="1 2" key="1">
    <citation type="submission" date="2020-08" db="EMBL/GenBank/DDBJ databases">
        <title>Acidobacteriota in marine sediments use diverse sulfur dissimilation pathways.</title>
        <authorList>
            <person name="Wasmund K."/>
        </authorList>
    </citation>
    <scope>NUCLEOTIDE SEQUENCE [LARGE SCALE GENOMIC DNA]</scope>
    <source>
        <strain evidence="1">MAG AM3-A</strain>
    </source>
</reference>
<dbReference type="InterPro" id="IPR029016">
    <property type="entry name" value="GAF-like_dom_sf"/>
</dbReference>
<comment type="caution">
    <text evidence="1">The sequence shown here is derived from an EMBL/GenBank/DDBJ whole genome shotgun (WGS) entry which is preliminary data.</text>
</comment>
<evidence type="ECO:0000313" key="2">
    <source>
        <dbReference type="Proteomes" id="UP000598633"/>
    </source>
</evidence>
<dbReference type="EMBL" id="JACXWA010000061">
    <property type="protein sequence ID" value="MBD3870421.1"/>
    <property type="molecule type" value="Genomic_DNA"/>
</dbReference>
<gene>
    <name evidence="1" type="ORF">IFJ97_03550</name>
</gene>
<accession>A0A8J6YBF8</accession>
<sequence>MRRALFGSLEHLAPPALLRLVSATSPSGVLEIETVEGLLRLEVERGRVAMPTKSDLEKAGKILDSRRGEFRFTPGGIQPVKGEVMSLTAFAEAAGAAASNLQMDLLLEDEFHDRSDLLPQAKIHVLPTQPLQNPLDELLSGLEAEAPGELLFAKVGVVTQDPRWWRGALEMDWRRRGWQIQQLGFSDPIDIEDLDLLVVHHQQGSARVGSEEDWLGLIRRASELQPPLPVVWVAPLGDPAWTHQLIEAGVSFLMPAPQGEAGEATIRFVESLSRVVDRQIQAQQREGHDPLPTGVSELVGALLSESDPDQGISSLLQLAAEHFTRGAVLMAEVTAIRCRAGFGYSLEGSTAVLPRGIGLIERVIRSGEAFTTIEPGASGSNRLAAVLGVSELPSATALIPLGRCGAVVGVLVADREGEELPDVADLVLLVGRLGGVVGS</sequence>
<dbReference type="Proteomes" id="UP000598633">
    <property type="component" value="Unassembled WGS sequence"/>
</dbReference>
<organism evidence="1 2">
    <name type="scientific">Candidatus Sulfomarinibacter kjeldsenii</name>
    <dbReference type="NCBI Taxonomy" id="2885994"/>
    <lineage>
        <taxon>Bacteria</taxon>
        <taxon>Pseudomonadati</taxon>
        <taxon>Acidobacteriota</taxon>
        <taxon>Thermoanaerobaculia</taxon>
        <taxon>Thermoanaerobaculales</taxon>
        <taxon>Candidatus Sulfomarinibacteraceae</taxon>
        <taxon>Candidatus Sulfomarinibacter</taxon>
    </lineage>
</organism>
<dbReference type="AlphaFoldDB" id="A0A8J6YBF8"/>
<dbReference type="Gene3D" id="3.30.450.40">
    <property type="match status" value="1"/>
</dbReference>
<name>A0A8J6YBF8_9BACT</name>
<proteinExistence type="predicted"/>
<evidence type="ECO:0000313" key="1">
    <source>
        <dbReference type="EMBL" id="MBD3870421.1"/>
    </source>
</evidence>